<name>A0A1S1YXC0_FLAPC</name>
<evidence type="ECO:0000313" key="3">
    <source>
        <dbReference type="Proteomes" id="UP000179797"/>
    </source>
</evidence>
<dbReference type="Proteomes" id="UP000179797">
    <property type="component" value="Unassembled WGS sequence"/>
</dbReference>
<dbReference type="SUPFAM" id="SSF53756">
    <property type="entry name" value="UDP-Glycosyltransferase/glycogen phosphorylase"/>
    <property type="match status" value="1"/>
</dbReference>
<feature type="domain" description="Glycosyltransferase subfamily 4-like N-terminal" evidence="1">
    <location>
        <begin position="105"/>
        <end position="176"/>
    </location>
</feature>
<organism evidence="2 3">
    <name type="scientific">Flammeovirga pacifica</name>
    <dbReference type="NCBI Taxonomy" id="915059"/>
    <lineage>
        <taxon>Bacteria</taxon>
        <taxon>Pseudomonadati</taxon>
        <taxon>Bacteroidota</taxon>
        <taxon>Cytophagia</taxon>
        <taxon>Cytophagales</taxon>
        <taxon>Flammeovirgaceae</taxon>
        <taxon>Flammeovirga</taxon>
    </lineage>
</organism>
<dbReference type="InterPro" id="IPR028098">
    <property type="entry name" value="Glyco_trans_4-like_N"/>
</dbReference>
<accession>A0A1S1YXC0</accession>
<dbReference type="RefSeq" id="WP_044221881.1">
    <property type="nucleotide sequence ID" value="NZ_JRYR02000001.1"/>
</dbReference>
<gene>
    <name evidence="2" type="ORF">NH26_03970</name>
</gene>
<sequence length="409" mass="47164">MKKIKVLSYGLNQANFILPIYNALYEHNKALHFDINNFTDHGKKDIEPSNHWSKVNLDISFSLKEKVRAILYCFSNIFSIRIILNRYSHIGGDIIQVFISEIARLIISQRIKKRKYNIVHTHFVIGGKVGPLIDLPLETKLILTFWGSDLLRSGLQNDILLIRKALDRADVITVQNREMKEHILVKYGRGYEAKIKEGLFIIDPVIFKTIDKITHIKGKLDNFKKTLGITNGEKIVVIGHNANENNNHLKILEQFDIQYILRQNIKLVLPFTYGNPNKTEYKNKILIANPKIANQIHFIENFLSTEELGCLRVLTSVFIQMPISDAMSAAVLESFYTSTKIIAGCWLPYGKFRRLGLNYIEIDHFELLKDKLDLALKSTDIGPVGEIIKNNFFKDAVIPFWIKNYEYSE</sequence>
<dbReference type="GO" id="GO:0016757">
    <property type="term" value="F:glycosyltransferase activity"/>
    <property type="evidence" value="ECO:0007669"/>
    <property type="project" value="UniProtKB-ARBA"/>
</dbReference>
<keyword evidence="3" id="KW-1185">Reference proteome</keyword>
<dbReference type="OrthoDB" id="1778378at2"/>
<proteinExistence type="predicted"/>
<dbReference type="STRING" id="915059.NH26_03970"/>
<evidence type="ECO:0000259" key="1">
    <source>
        <dbReference type="Pfam" id="PF13477"/>
    </source>
</evidence>
<protein>
    <recommendedName>
        <fullName evidence="1">Glycosyltransferase subfamily 4-like N-terminal domain-containing protein</fullName>
    </recommendedName>
</protein>
<reference evidence="2 3" key="1">
    <citation type="journal article" date="2012" name="Int. J. Syst. Evol. Microbiol.">
        <title>Flammeovirga pacifica sp. nov., isolated from deep-sea sediment.</title>
        <authorList>
            <person name="Xu H."/>
            <person name="Fu Y."/>
            <person name="Yang N."/>
            <person name="Ding Z."/>
            <person name="Lai Q."/>
            <person name="Zeng R."/>
        </authorList>
    </citation>
    <scope>NUCLEOTIDE SEQUENCE [LARGE SCALE GENOMIC DNA]</scope>
    <source>
        <strain evidence="3">DSM 24597 / LMG 26175 / WPAGA1</strain>
    </source>
</reference>
<dbReference type="Gene3D" id="3.40.50.2000">
    <property type="entry name" value="Glycogen Phosphorylase B"/>
    <property type="match status" value="2"/>
</dbReference>
<dbReference type="EMBL" id="JRYR02000001">
    <property type="protein sequence ID" value="OHX65563.1"/>
    <property type="molecule type" value="Genomic_DNA"/>
</dbReference>
<dbReference type="Pfam" id="PF13477">
    <property type="entry name" value="Glyco_trans_4_2"/>
    <property type="match status" value="1"/>
</dbReference>
<evidence type="ECO:0000313" key="2">
    <source>
        <dbReference type="EMBL" id="OHX65563.1"/>
    </source>
</evidence>
<dbReference type="AlphaFoldDB" id="A0A1S1YXC0"/>
<comment type="caution">
    <text evidence="2">The sequence shown here is derived from an EMBL/GenBank/DDBJ whole genome shotgun (WGS) entry which is preliminary data.</text>
</comment>